<evidence type="ECO:0000313" key="7">
    <source>
        <dbReference type="EMBL" id="AWI53372.1"/>
    </source>
</evidence>
<keyword evidence="8" id="KW-1185">Reference proteome</keyword>
<evidence type="ECO:0000313" key="8">
    <source>
        <dbReference type="Proteomes" id="UP000244892"/>
    </source>
</evidence>
<evidence type="ECO:0000259" key="6">
    <source>
        <dbReference type="Pfam" id="PF00294"/>
    </source>
</evidence>
<feature type="domain" description="Carbohydrate kinase PfkB" evidence="6">
    <location>
        <begin position="5"/>
        <end position="305"/>
    </location>
</feature>
<comment type="similarity">
    <text evidence="1">Belongs to the carbohydrate kinase PfkB family.</text>
</comment>
<dbReference type="Gene3D" id="3.40.1190.20">
    <property type="match status" value="1"/>
</dbReference>
<dbReference type="GO" id="GO:0005524">
    <property type="term" value="F:ATP binding"/>
    <property type="evidence" value="ECO:0007669"/>
    <property type="project" value="UniProtKB-KW"/>
</dbReference>
<dbReference type="RefSeq" id="WP_109036343.1">
    <property type="nucleotide sequence ID" value="NZ_CP029210.1"/>
</dbReference>
<evidence type="ECO:0000256" key="1">
    <source>
        <dbReference type="ARBA" id="ARBA00010688"/>
    </source>
</evidence>
<dbReference type="PROSITE" id="PS00584">
    <property type="entry name" value="PFKB_KINASES_2"/>
    <property type="match status" value="1"/>
</dbReference>
<keyword evidence="4 7" id="KW-0418">Kinase</keyword>
<name>A0A2U8FQN5_9BURK</name>
<dbReference type="KEGG" id="aon:DEH84_07970"/>
<keyword evidence="2" id="KW-0808">Transferase</keyword>
<dbReference type="InterPro" id="IPR011611">
    <property type="entry name" value="PfkB_dom"/>
</dbReference>
<sequence length="317" mass="33428">MFAALGEALVDLIEHPDGRYEPCLGGSVCNFARAMARQGQRIRYLNPLSSDTFGQRFVARLQADGVDLGQMPRSACPTSLAVVSLGPGGVPSYTFHRQHVADRDGTADELIARLPAALRLIHTGGLALAPGDWAKVHTVLRAARLRGAVVSVDANLRPVVVGPGAADQAAYVNAVRQALGMAQIVKLSDEDVRALGWNSADLNAVGTQLLSNPMTQLVAFTLGADGAMLMTRQACVQLPVPAAVAVVDTVGAGDCFQAGLLAWLAHEHHLTADALGQLTVSDLEAALRHAMATAAINVQRKGCEPPGWDETRAWLRA</sequence>
<protein>
    <submittedName>
        <fullName evidence="7">Carbohydrate kinase</fullName>
    </submittedName>
</protein>
<dbReference type="SUPFAM" id="SSF53613">
    <property type="entry name" value="Ribokinase-like"/>
    <property type="match status" value="1"/>
</dbReference>
<dbReference type="GO" id="GO:0016301">
    <property type="term" value="F:kinase activity"/>
    <property type="evidence" value="ECO:0007669"/>
    <property type="project" value="UniProtKB-KW"/>
</dbReference>
<evidence type="ECO:0000256" key="2">
    <source>
        <dbReference type="ARBA" id="ARBA00022679"/>
    </source>
</evidence>
<gene>
    <name evidence="7" type="ORF">DEH84_07970</name>
</gene>
<keyword evidence="5" id="KW-0067">ATP-binding</keyword>
<evidence type="ECO:0000256" key="3">
    <source>
        <dbReference type="ARBA" id="ARBA00022741"/>
    </source>
</evidence>
<accession>A0A2U8FQN5</accession>
<evidence type="ECO:0000256" key="4">
    <source>
        <dbReference type="ARBA" id="ARBA00022777"/>
    </source>
</evidence>
<dbReference type="PANTHER" id="PTHR43085:SF1">
    <property type="entry name" value="PSEUDOURIDINE KINASE-RELATED"/>
    <property type="match status" value="1"/>
</dbReference>
<reference evidence="7 8" key="1">
    <citation type="submission" date="2018-05" db="EMBL/GenBank/DDBJ databases">
        <title>complete genome sequence of Aquabacterium olei NBRC 110486.</title>
        <authorList>
            <person name="Tang B."/>
            <person name="Chang J."/>
            <person name="Zhang L."/>
            <person name="Yang H."/>
        </authorList>
    </citation>
    <scope>NUCLEOTIDE SEQUENCE [LARGE SCALE GENOMIC DNA]</scope>
    <source>
        <strain evidence="7 8">NBRC 110486</strain>
    </source>
</reference>
<dbReference type="InterPro" id="IPR002173">
    <property type="entry name" value="Carboh/pur_kinase_PfkB_CS"/>
</dbReference>
<keyword evidence="3" id="KW-0547">Nucleotide-binding</keyword>
<dbReference type="Pfam" id="PF00294">
    <property type="entry name" value="PfkB"/>
    <property type="match status" value="1"/>
</dbReference>
<dbReference type="OrthoDB" id="9779730at2"/>
<dbReference type="AlphaFoldDB" id="A0A2U8FQN5"/>
<dbReference type="PANTHER" id="PTHR43085">
    <property type="entry name" value="HEXOKINASE FAMILY MEMBER"/>
    <property type="match status" value="1"/>
</dbReference>
<dbReference type="Proteomes" id="UP000244892">
    <property type="component" value="Chromosome"/>
</dbReference>
<dbReference type="InterPro" id="IPR050306">
    <property type="entry name" value="PfkB_Carbo_kinase"/>
</dbReference>
<dbReference type="InterPro" id="IPR029056">
    <property type="entry name" value="Ribokinase-like"/>
</dbReference>
<evidence type="ECO:0000256" key="5">
    <source>
        <dbReference type="ARBA" id="ARBA00022840"/>
    </source>
</evidence>
<organism evidence="7 8">
    <name type="scientific">Aquabacterium olei</name>
    <dbReference type="NCBI Taxonomy" id="1296669"/>
    <lineage>
        <taxon>Bacteria</taxon>
        <taxon>Pseudomonadati</taxon>
        <taxon>Pseudomonadota</taxon>
        <taxon>Betaproteobacteria</taxon>
        <taxon>Burkholderiales</taxon>
        <taxon>Aquabacterium</taxon>
    </lineage>
</organism>
<dbReference type="EMBL" id="CP029210">
    <property type="protein sequence ID" value="AWI53372.1"/>
    <property type="molecule type" value="Genomic_DNA"/>
</dbReference>
<proteinExistence type="inferred from homology"/>